<evidence type="ECO:0000256" key="2">
    <source>
        <dbReference type="ARBA" id="ARBA00023015"/>
    </source>
</evidence>
<feature type="region of interest" description="Disordered" evidence="5">
    <location>
        <begin position="274"/>
        <end position="308"/>
    </location>
</feature>
<evidence type="ECO:0000256" key="1">
    <source>
        <dbReference type="ARBA" id="ARBA00004123"/>
    </source>
</evidence>
<keyword evidence="7" id="KW-1185">Reference proteome</keyword>
<feature type="compositionally biased region" description="Low complexity" evidence="5">
    <location>
        <begin position="30"/>
        <end position="46"/>
    </location>
</feature>
<sequence>MSAPATPHFNGSAIAHPPAMSRPNGVNGHSPNSGLSLHPSSLSRPPVRADIGRIKQELHDVLGEDGLPYWKALNAYLLGQISRGEMESLVRGWLKGSKVELHNKLLLSLLHNASIPTHTITPASPVSLRKRKRVSPDDPDFDTDEAIIEPKSRVLHWASGILTTKDRTRVKRAWTKSLQAEQEAGPDDPTWGHDRRKYGAQMQPGNTLPPLASTARLLPSSQQLAHRLSQLAKGYDLNIAADSMGDIGEFLAVGMDAHLSDLLHAHVHLVGRDRPGNKTVRIPHGTRHHDGEEGGLSGSTGAYDEDDGEVPKPTLDSLRSLLTLNPALHANTSPALYRLSSGVTCAEAEYNAPPVKHELVGVANGYPRSARGGDAVKERKSERLQRYLENGMIKVDATKEERKDKKHSLHWKYEDPALILESVLG</sequence>
<keyword evidence="4" id="KW-0539">Nucleus</keyword>
<evidence type="ECO:0000313" key="7">
    <source>
        <dbReference type="Proteomes" id="UP001182556"/>
    </source>
</evidence>
<comment type="caution">
    <text evidence="6">The sequence shown here is derived from an EMBL/GenBank/DDBJ whole genome shotgun (WGS) entry which is preliminary data.</text>
</comment>
<comment type="subcellular location">
    <subcellularLocation>
        <location evidence="1">Nucleus</location>
    </subcellularLocation>
</comment>
<organism evidence="6 7">
    <name type="scientific">Papiliotrema laurentii</name>
    <name type="common">Cryptococcus laurentii</name>
    <dbReference type="NCBI Taxonomy" id="5418"/>
    <lineage>
        <taxon>Eukaryota</taxon>
        <taxon>Fungi</taxon>
        <taxon>Dikarya</taxon>
        <taxon>Basidiomycota</taxon>
        <taxon>Agaricomycotina</taxon>
        <taxon>Tremellomycetes</taxon>
        <taxon>Tremellales</taxon>
        <taxon>Rhynchogastremaceae</taxon>
        <taxon>Papiliotrema</taxon>
    </lineage>
</organism>
<evidence type="ECO:0000256" key="4">
    <source>
        <dbReference type="ARBA" id="ARBA00023242"/>
    </source>
</evidence>
<evidence type="ECO:0000256" key="3">
    <source>
        <dbReference type="ARBA" id="ARBA00023163"/>
    </source>
</evidence>
<dbReference type="EMBL" id="JAODAN010000003">
    <property type="protein sequence ID" value="KAK1925336.1"/>
    <property type="molecule type" value="Genomic_DNA"/>
</dbReference>
<keyword evidence="2" id="KW-0805">Transcription regulation</keyword>
<evidence type="ECO:0000256" key="5">
    <source>
        <dbReference type="SAM" id="MobiDB-lite"/>
    </source>
</evidence>
<keyword evidence="3" id="KW-0804">Transcription</keyword>
<dbReference type="InterPro" id="IPR024738">
    <property type="entry name" value="Hfi1/Tada1"/>
</dbReference>
<feature type="region of interest" description="Disordered" evidence="5">
    <location>
        <begin position="118"/>
        <end position="144"/>
    </location>
</feature>
<dbReference type="GO" id="GO:0005634">
    <property type="term" value="C:nucleus"/>
    <property type="evidence" value="ECO:0007669"/>
    <property type="project" value="UniProtKB-SubCell"/>
</dbReference>
<accession>A0AAD9FSB9</accession>
<dbReference type="GO" id="GO:0006357">
    <property type="term" value="P:regulation of transcription by RNA polymerase II"/>
    <property type="evidence" value="ECO:0007669"/>
    <property type="project" value="TreeGrafter"/>
</dbReference>
<name>A0AAD9FSB9_PAPLA</name>
<dbReference type="GO" id="GO:0000124">
    <property type="term" value="C:SAGA complex"/>
    <property type="evidence" value="ECO:0007669"/>
    <property type="project" value="TreeGrafter"/>
</dbReference>
<reference evidence="6" key="1">
    <citation type="submission" date="2023-02" db="EMBL/GenBank/DDBJ databases">
        <title>Identification and recombinant expression of a fungal hydrolase from Papiliotrema laurentii that hydrolyzes apple cutin and clears colloidal polyester polyurethane.</title>
        <authorList>
            <consortium name="DOE Joint Genome Institute"/>
            <person name="Roman V.A."/>
            <person name="Bojanowski C."/>
            <person name="Crable B.R."/>
            <person name="Wagner D.N."/>
            <person name="Hung C.S."/>
            <person name="Nadeau L.J."/>
            <person name="Schratz L."/>
            <person name="Haridas S."/>
            <person name="Pangilinan J."/>
            <person name="Lipzen A."/>
            <person name="Na H."/>
            <person name="Yan M."/>
            <person name="Ng V."/>
            <person name="Grigoriev I.V."/>
            <person name="Spatafora J.W."/>
            <person name="Barlow D."/>
            <person name="Biffinger J."/>
            <person name="Kelley-Loughnane N."/>
            <person name="Varaljay V.A."/>
            <person name="Crookes-Goodson W.J."/>
        </authorList>
    </citation>
    <scope>NUCLEOTIDE SEQUENCE</scope>
    <source>
        <strain evidence="6">5307AH</strain>
    </source>
</reference>
<dbReference type="PANTHER" id="PTHR21277">
    <property type="entry name" value="TRANSCRIPTIONAL ADAPTER 1"/>
    <property type="match status" value="1"/>
</dbReference>
<dbReference type="PANTHER" id="PTHR21277:SF5">
    <property type="entry name" value="TRANSCRIPTIONAL ADAPTER 1"/>
    <property type="match status" value="1"/>
</dbReference>
<gene>
    <name evidence="6" type="ORF">DB88DRAFT_545034</name>
</gene>
<evidence type="ECO:0000313" key="6">
    <source>
        <dbReference type="EMBL" id="KAK1925336.1"/>
    </source>
</evidence>
<dbReference type="AlphaFoldDB" id="A0AAD9FSB9"/>
<dbReference type="Pfam" id="PF12767">
    <property type="entry name" value="SAGA-Tad1"/>
    <property type="match status" value="1"/>
</dbReference>
<proteinExistence type="predicted"/>
<feature type="region of interest" description="Disordered" evidence="5">
    <location>
        <begin position="1"/>
        <end position="46"/>
    </location>
</feature>
<dbReference type="Proteomes" id="UP001182556">
    <property type="component" value="Unassembled WGS sequence"/>
</dbReference>
<protein>
    <submittedName>
        <fullName evidence="6">Transcriptional regulator of RNA polII, SAGA, subunit-domain-containing protein</fullName>
    </submittedName>
</protein>
<dbReference type="GO" id="GO:0003713">
    <property type="term" value="F:transcription coactivator activity"/>
    <property type="evidence" value="ECO:0007669"/>
    <property type="project" value="TreeGrafter"/>
</dbReference>